<name>A0ABV6L629_9SPHI</name>
<sequence length="459" mass="50008">MKTIIKNITFAGALAILAACNVTKPYRAPDAGNTALFRGYTGTDTSSIAKLHWNEVFTDTILQNLITEGISHNIDLQKAYSVTRQAQAYFDQSKLAFYPSVNADAGLSLSGSANPQNFSTPAKNHVYATELTATWEADIWGKLKSAKKAQLASLLQSTANARAVQTALIADIANNYYNLMALDEQLAITEQSVKNWQTTVNTMKSLKIADVVTGAAVVQSEASKYAVQVTIPDLKQSIWQTENIINLLLGRVPGPVKRAKIDAQQPITMLNPGIPAQMLANRPDVMAAEYSFRNAYELTNVARTYFYPAITLTGSGGYSSYSSFFGVGSLVGNLTAGIVQPIFNQGANKTRLQVAKEQQQQALLNFQYTVLSAGQDVSNAMMSYQTAGEKAATRVSQLENLEKSVNYTQQLVRYGSANYTEVLTAEQSLLAAQLNSVNDRLQQLQAIVYLYRSLGGGWQ</sequence>
<dbReference type="RefSeq" id="WP_377022772.1">
    <property type="nucleotide sequence ID" value="NZ_JBHLTS010000021.1"/>
</dbReference>
<dbReference type="Gene3D" id="1.20.1600.10">
    <property type="entry name" value="Outer membrane efflux proteins (OEP)"/>
    <property type="match status" value="1"/>
</dbReference>
<keyword evidence="2" id="KW-0472">Membrane</keyword>
<gene>
    <name evidence="3" type="ORF">ACFFGT_11995</name>
</gene>
<evidence type="ECO:0000313" key="4">
    <source>
        <dbReference type="Proteomes" id="UP001589828"/>
    </source>
</evidence>
<reference evidence="3 4" key="1">
    <citation type="submission" date="2024-09" db="EMBL/GenBank/DDBJ databases">
        <authorList>
            <person name="Sun Q."/>
            <person name="Mori K."/>
        </authorList>
    </citation>
    <scope>NUCLEOTIDE SEQUENCE [LARGE SCALE GENOMIC DNA]</scope>
    <source>
        <strain evidence="3 4">NCAIM B.02415</strain>
    </source>
</reference>
<dbReference type="PROSITE" id="PS51257">
    <property type="entry name" value="PROKAR_LIPOPROTEIN"/>
    <property type="match status" value="1"/>
</dbReference>
<dbReference type="PANTHER" id="PTHR30203">
    <property type="entry name" value="OUTER MEMBRANE CATION EFFLUX PROTEIN"/>
    <property type="match status" value="1"/>
</dbReference>
<dbReference type="Proteomes" id="UP001589828">
    <property type="component" value="Unassembled WGS sequence"/>
</dbReference>
<evidence type="ECO:0000256" key="1">
    <source>
        <dbReference type="ARBA" id="ARBA00007613"/>
    </source>
</evidence>
<dbReference type="InterPro" id="IPR010131">
    <property type="entry name" value="MdtP/NodT-like"/>
</dbReference>
<accession>A0ABV6L629</accession>
<comment type="caution">
    <text evidence="3">The sequence shown here is derived from an EMBL/GenBank/DDBJ whole genome shotgun (WGS) entry which is preliminary data.</text>
</comment>
<comment type="similarity">
    <text evidence="1 2">Belongs to the outer membrane factor (OMF) (TC 1.B.17) family.</text>
</comment>
<protein>
    <submittedName>
        <fullName evidence="3">TolC family protein</fullName>
    </submittedName>
</protein>
<evidence type="ECO:0000313" key="3">
    <source>
        <dbReference type="EMBL" id="MFC0514929.1"/>
    </source>
</evidence>
<dbReference type="PANTHER" id="PTHR30203:SF33">
    <property type="entry name" value="BLR4455 PROTEIN"/>
    <property type="match status" value="1"/>
</dbReference>
<keyword evidence="2" id="KW-0564">Palmitate</keyword>
<keyword evidence="4" id="KW-1185">Reference proteome</keyword>
<proteinExistence type="inferred from homology"/>
<organism evidence="3 4">
    <name type="scientific">Mucilaginibacter angelicae</name>
    <dbReference type="NCBI Taxonomy" id="869718"/>
    <lineage>
        <taxon>Bacteria</taxon>
        <taxon>Pseudomonadati</taxon>
        <taxon>Bacteroidota</taxon>
        <taxon>Sphingobacteriia</taxon>
        <taxon>Sphingobacteriales</taxon>
        <taxon>Sphingobacteriaceae</taxon>
        <taxon>Mucilaginibacter</taxon>
    </lineage>
</organism>
<dbReference type="InterPro" id="IPR003423">
    <property type="entry name" value="OMP_efflux"/>
</dbReference>
<dbReference type="NCBIfam" id="TIGR01845">
    <property type="entry name" value="outer_NodT"/>
    <property type="match status" value="1"/>
</dbReference>
<keyword evidence="2" id="KW-0449">Lipoprotein</keyword>
<keyword evidence="2" id="KW-1134">Transmembrane beta strand</keyword>
<comment type="subcellular location">
    <subcellularLocation>
        <location evidence="2">Cell membrane</location>
        <topology evidence="2">Lipid-anchor</topology>
    </subcellularLocation>
</comment>
<evidence type="ECO:0000256" key="2">
    <source>
        <dbReference type="RuleBase" id="RU362097"/>
    </source>
</evidence>
<dbReference type="SUPFAM" id="SSF56954">
    <property type="entry name" value="Outer membrane efflux proteins (OEP)"/>
    <property type="match status" value="1"/>
</dbReference>
<dbReference type="Gene3D" id="2.20.200.10">
    <property type="entry name" value="Outer membrane efflux proteins (OEP)"/>
    <property type="match status" value="1"/>
</dbReference>
<keyword evidence="2" id="KW-0812">Transmembrane</keyword>
<dbReference type="Pfam" id="PF02321">
    <property type="entry name" value="OEP"/>
    <property type="match status" value="2"/>
</dbReference>
<dbReference type="EMBL" id="JBHLTS010000021">
    <property type="protein sequence ID" value="MFC0514929.1"/>
    <property type="molecule type" value="Genomic_DNA"/>
</dbReference>